<dbReference type="PANTHER" id="PTHR31025">
    <property type="entry name" value="SI:CH211-196P9.1-RELATED"/>
    <property type="match status" value="1"/>
</dbReference>
<sequence>MPVQQKFTTRVIVTEGDIRKMTMATGPDTLEDLLGWLKDHLQTNYSFTLQYQDPEFNKEFCNLTHLSELPKKPTMKIIPMVEPVPVTTHLDLSSDSVSLADTKILFVKSLKIPKFPVDVEYRLRQGNLLYLRDGVCFKDPADNDLYSQTAVGILCIDEENPQMNPARVGIILEGNMVMEDLANPPQTFCVLFGLINTLHLEHPKYMKNTFFFVQQVMLNLGKSELAPKNQLSMLKRGSRLFYRFLKPGA</sequence>
<reference evidence="1 2" key="1">
    <citation type="submission" date="2021-06" db="EMBL/GenBank/DDBJ databases">
        <authorList>
            <person name="Palmer J.M."/>
        </authorList>
    </citation>
    <scope>NUCLEOTIDE SEQUENCE [LARGE SCALE GENOMIC DNA]</scope>
    <source>
        <strain evidence="1 2">MEX-2019</strain>
        <tissue evidence="1">Muscle</tissue>
    </source>
</reference>
<evidence type="ECO:0000313" key="2">
    <source>
        <dbReference type="Proteomes" id="UP001311232"/>
    </source>
</evidence>
<dbReference type="PANTHER" id="PTHR31025:SF19">
    <property type="entry name" value="SI:CH73-42K18.1-RELATED"/>
    <property type="match status" value="1"/>
</dbReference>
<keyword evidence="2" id="KW-1185">Reference proteome</keyword>
<dbReference type="AlphaFoldDB" id="A0AAV9RU82"/>
<accession>A0AAV9RU82</accession>
<gene>
    <name evidence="1" type="ORF">CRENBAI_020636</name>
</gene>
<proteinExistence type="predicted"/>
<name>A0AAV9RU82_9TELE</name>
<dbReference type="EMBL" id="JAHHUM010001442">
    <property type="protein sequence ID" value="KAK5612445.1"/>
    <property type="molecule type" value="Genomic_DNA"/>
</dbReference>
<dbReference type="Proteomes" id="UP001311232">
    <property type="component" value="Unassembled WGS sequence"/>
</dbReference>
<evidence type="ECO:0000313" key="1">
    <source>
        <dbReference type="EMBL" id="KAK5612445.1"/>
    </source>
</evidence>
<organism evidence="1 2">
    <name type="scientific">Crenichthys baileyi</name>
    <name type="common">White River springfish</name>
    <dbReference type="NCBI Taxonomy" id="28760"/>
    <lineage>
        <taxon>Eukaryota</taxon>
        <taxon>Metazoa</taxon>
        <taxon>Chordata</taxon>
        <taxon>Craniata</taxon>
        <taxon>Vertebrata</taxon>
        <taxon>Euteleostomi</taxon>
        <taxon>Actinopterygii</taxon>
        <taxon>Neopterygii</taxon>
        <taxon>Teleostei</taxon>
        <taxon>Neoteleostei</taxon>
        <taxon>Acanthomorphata</taxon>
        <taxon>Ovalentaria</taxon>
        <taxon>Atherinomorphae</taxon>
        <taxon>Cyprinodontiformes</taxon>
        <taxon>Goodeidae</taxon>
        <taxon>Crenichthys</taxon>
    </lineage>
</organism>
<protein>
    <submittedName>
        <fullName evidence="1">Uncharacterized protein</fullName>
    </submittedName>
</protein>
<comment type="caution">
    <text evidence="1">The sequence shown here is derived from an EMBL/GenBank/DDBJ whole genome shotgun (WGS) entry which is preliminary data.</text>
</comment>